<accession>A0A2H5FLR0</accession>
<dbReference type="EMBL" id="CP025491">
    <property type="protein sequence ID" value="AUH72481.1"/>
    <property type="molecule type" value="Genomic_DNA"/>
</dbReference>
<organism evidence="1 2">
    <name type="scientific">Legionella sainthelensi</name>
    <dbReference type="NCBI Taxonomy" id="28087"/>
    <lineage>
        <taxon>Bacteria</taxon>
        <taxon>Pseudomonadati</taxon>
        <taxon>Pseudomonadota</taxon>
        <taxon>Gammaproteobacteria</taxon>
        <taxon>Legionellales</taxon>
        <taxon>Legionellaceae</taxon>
        <taxon>Legionella</taxon>
    </lineage>
</organism>
<reference evidence="1 2" key="1">
    <citation type="submission" date="2017-12" db="EMBL/GenBank/DDBJ databases">
        <title>Legionella sainthelensi LA01-117, whole genome sequence of a clinical isolate from New Zealand.</title>
        <authorList>
            <person name="Cree S.L."/>
            <person name="Slow S."/>
            <person name="Kennedy M.A."/>
            <person name="Murdoch D.R."/>
            <person name="Biggs P.J."/>
            <person name="Anderson T."/>
        </authorList>
    </citation>
    <scope>NUCLEOTIDE SEQUENCE [LARGE SCALE GENOMIC DNA]</scope>
    <source>
        <strain evidence="1 2">LA01-117</strain>
    </source>
</reference>
<keyword evidence="2" id="KW-1185">Reference proteome</keyword>
<dbReference type="KEGG" id="lsh:CAB17_10725"/>
<dbReference type="RefSeq" id="WP_101900096.1">
    <property type="nucleotide sequence ID" value="NZ_CP025491.2"/>
</dbReference>
<evidence type="ECO:0000313" key="1">
    <source>
        <dbReference type="EMBL" id="AUH72481.1"/>
    </source>
</evidence>
<evidence type="ECO:0000313" key="2">
    <source>
        <dbReference type="Proteomes" id="UP000234343"/>
    </source>
</evidence>
<dbReference type="Proteomes" id="UP000234343">
    <property type="component" value="Chromosome"/>
</dbReference>
<protein>
    <submittedName>
        <fullName evidence="1">Uncharacterized protein</fullName>
    </submittedName>
</protein>
<dbReference type="AlphaFoldDB" id="A0A2H5FLR0"/>
<sequence length="179" mass="20340">MKINLNAYITEKTNMNQFTIYNIRNPILIKSLVFFIVGLVWSQNVLAEPGSSFAYCGKTVVCQGDHTCTMLEGNYQLFKPFVVGDPFYAGTFTLNKVIVWNYAYGKKLSQNAACYYSTPPNSNMVVQFWSLPNTRFGIAQYYPASEGWIYDDPDSVHSSGKNIWACNGSKFECRMEHLN</sequence>
<gene>
    <name evidence="1" type="ORF">CAB17_10725</name>
</gene>
<proteinExistence type="predicted"/>
<name>A0A2H5FLR0_9GAMM</name>